<proteinExistence type="predicted"/>
<dbReference type="Gene3D" id="1.10.510.10">
    <property type="entry name" value="Transferase(Phosphotransferase) domain 1"/>
    <property type="match status" value="1"/>
</dbReference>
<dbReference type="GO" id="GO:0004672">
    <property type="term" value="F:protein kinase activity"/>
    <property type="evidence" value="ECO:0007669"/>
    <property type="project" value="InterPro"/>
</dbReference>
<organism evidence="3 4">
    <name type="scientific">Halovenus carboxidivorans</name>
    <dbReference type="NCBI Taxonomy" id="2692199"/>
    <lineage>
        <taxon>Archaea</taxon>
        <taxon>Methanobacteriati</taxon>
        <taxon>Methanobacteriota</taxon>
        <taxon>Stenosarchaea group</taxon>
        <taxon>Halobacteria</taxon>
        <taxon>Halobacteriales</taxon>
        <taxon>Haloarculaceae</taxon>
        <taxon>Halovenus</taxon>
    </lineage>
</organism>
<evidence type="ECO:0000256" key="1">
    <source>
        <dbReference type="SAM" id="MobiDB-lite"/>
    </source>
</evidence>
<dbReference type="OrthoDB" id="145878at2157"/>
<dbReference type="InterPro" id="IPR000719">
    <property type="entry name" value="Prot_kinase_dom"/>
</dbReference>
<evidence type="ECO:0000259" key="2">
    <source>
        <dbReference type="PROSITE" id="PS50011"/>
    </source>
</evidence>
<protein>
    <recommendedName>
        <fullName evidence="2">Protein kinase domain-containing protein</fullName>
    </recommendedName>
</protein>
<dbReference type="AlphaFoldDB" id="A0A6B0T9G2"/>
<name>A0A6B0T9G2_9EURY</name>
<feature type="region of interest" description="Disordered" evidence="1">
    <location>
        <begin position="153"/>
        <end position="181"/>
    </location>
</feature>
<dbReference type="Proteomes" id="UP000466535">
    <property type="component" value="Unassembled WGS sequence"/>
</dbReference>
<sequence length="469" mass="52701">MASDGERPGETPERIDTGRFVRSLFAGLATPDQRLVRHAGYILCQTVHSNDQLRPAIINGLAQWAVRQEHHESVLRTLATIQNRYDATVKRALLNATDRRQAGLLYDRLTTIRPWEVTFESEGDGEGETLVDVGGSGMVRVPREFLDRTTDAGAETTDNTTPQNAHLQTTSPDQKRNWSQFSRRKQLAEMPHGEEFATVEAQSKFDEFEFLGPETETRYSHSVRTRTLEGTREDVAIVRLYRNQEDGGFDRALGQQLDDWADTETPGVVGVADWGESPRPWAVTEFTEQTLWERGKLSPEEGLRTALDLTASLAQLHQRDRIHGGIDPHCVRYTPAIFGDRPQPMIDNVGLIPIYRQFDNPASYTDPRYAAPEYFTEDHGIVSHATDIYQLGMTLYSAFTGDPPYEGDLSDLRRQILRDRPLGLSPDNPDLPGPIAEILAKATAREKIARYETATQFHSAVRNACDALL</sequence>
<gene>
    <name evidence="3" type="ORF">GRX03_07770</name>
</gene>
<comment type="caution">
    <text evidence="3">The sequence shown here is derived from an EMBL/GenBank/DDBJ whole genome shotgun (WGS) entry which is preliminary data.</text>
</comment>
<evidence type="ECO:0000313" key="3">
    <source>
        <dbReference type="EMBL" id="MXR51500.1"/>
    </source>
</evidence>
<reference evidence="3 4" key="1">
    <citation type="submission" date="2019-12" db="EMBL/GenBank/DDBJ databases">
        <title>Isolation and characterization of three novel carbon monoxide-oxidizing members of Halobacteria from salione crusts and soils.</title>
        <authorList>
            <person name="Myers M.R."/>
            <person name="King G.M."/>
        </authorList>
    </citation>
    <scope>NUCLEOTIDE SEQUENCE [LARGE SCALE GENOMIC DNA]</scope>
    <source>
        <strain evidence="3 4">WSH3</strain>
    </source>
</reference>
<dbReference type="RefSeq" id="WP_159763622.1">
    <property type="nucleotide sequence ID" value="NZ_WUUT01000002.1"/>
</dbReference>
<accession>A0A6B0T9G2</accession>
<evidence type="ECO:0000313" key="4">
    <source>
        <dbReference type="Proteomes" id="UP000466535"/>
    </source>
</evidence>
<feature type="domain" description="Protein kinase" evidence="2">
    <location>
        <begin position="205"/>
        <end position="461"/>
    </location>
</feature>
<keyword evidence="4" id="KW-1185">Reference proteome</keyword>
<dbReference type="SUPFAM" id="SSF56112">
    <property type="entry name" value="Protein kinase-like (PK-like)"/>
    <property type="match status" value="1"/>
</dbReference>
<feature type="compositionally biased region" description="Polar residues" evidence="1">
    <location>
        <begin position="156"/>
        <end position="181"/>
    </location>
</feature>
<dbReference type="PROSITE" id="PS50011">
    <property type="entry name" value="PROTEIN_KINASE_DOM"/>
    <property type="match status" value="1"/>
</dbReference>
<dbReference type="GO" id="GO:0005524">
    <property type="term" value="F:ATP binding"/>
    <property type="evidence" value="ECO:0007669"/>
    <property type="project" value="InterPro"/>
</dbReference>
<dbReference type="InterPro" id="IPR011009">
    <property type="entry name" value="Kinase-like_dom_sf"/>
</dbReference>
<dbReference type="EMBL" id="WUUT01000002">
    <property type="protein sequence ID" value="MXR51500.1"/>
    <property type="molecule type" value="Genomic_DNA"/>
</dbReference>